<reference evidence="5 6" key="1">
    <citation type="submission" date="2019-09" db="EMBL/GenBank/DDBJ databases">
        <title>Genome sequence and assembly of Taibaiella sp.</title>
        <authorList>
            <person name="Chhetri G."/>
        </authorList>
    </citation>
    <scope>NUCLEOTIDE SEQUENCE [LARGE SCALE GENOMIC DNA]</scope>
    <source>
        <strain evidence="5 6">KVB11</strain>
    </source>
</reference>
<evidence type="ECO:0000256" key="2">
    <source>
        <dbReference type="SAM" id="MobiDB-lite"/>
    </source>
</evidence>
<keyword evidence="6" id="KW-1185">Reference proteome</keyword>
<evidence type="ECO:0000313" key="6">
    <source>
        <dbReference type="Proteomes" id="UP000323632"/>
    </source>
</evidence>
<sequence length="529" mass="59190">MKVLKNYLLPLLVFVIFNMCSCANMVPPSGGVTDTIPPVLLAIAPADSALNARPTRIELRFNKFMVVKELDKNLELSPILSVAPTVTANGRRITIKFADSVLEENTTYRIGLGNALTDNRENTPYKNFVYVFSTGPYFDSLELHGKVFDAQTGKNDTAVLIALYATTENDTAVMRKKPRYITRVDGSGNFSFKSLPKRDFRMYAIQDANNNYIYDYGEEKIGFLNYNVTPSLEKDSNYVFYTFKEVKDTAVVVNTLDSATVDSLAKKAAALAEGREAKRKNFFGVKMGKLSKTNMGYRVLADTSDLNKRSFDIRTDLVIQMTTEIVTLDSSKVYLSYDNNGIEVEAIQKLSVDSEKIKINTQWLYDKVYTLRLVKGWAKDSAGTELAPGKYKFRTKGEPDYGSLILHLDKAYVSDSLVLNVYKGKDSLIYAKKITDSIVSLKLLDPGDYNARIIIDDNKDGKWNTGILFKHLQPEKVINYPGSILLKAGWDNEIDFNQKNASVPGSKDTKPVAEPTPKDAPKQNEAPEK</sequence>
<name>A0A5M6CEB9_9BACT</name>
<evidence type="ECO:0000256" key="3">
    <source>
        <dbReference type="SAM" id="SignalP"/>
    </source>
</evidence>
<protein>
    <recommendedName>
        <fullName evidence="4">SbsA Ig-like domain-containing protein</fullName>
    </recommendedName>
</protein>
<organism evidence="5 6">
    <name type="scientific">Taibaiella lutea</name>
    <dbReference type="NCBI Taxonomy" id="2608001"/>
    <lineage>
        <taxon>Bacteria</taxon>
        <taxon>Pseudomonadati</taxon>
        <taxon>Bacteroidota</taxon>
        <taxon>Chitinophagia</taxon>
        <taxon>Chitinophagales</taxon>
        <taxon>Chitinophagaceae</taxon>
        <taxon>Taibaiella</taxon>
    </lineage>
</organism>
<evidence type="ECO:0000259" key="4">
    <source>
        <dbReference type="Pfam" id="PF13205"/>
    </source>
</evidence>
<keyword evidence="1 3" id="KW-0732">Signal</keyword>
<feature type="chain" id="PRO_5024448535" description="SbsA Ig-like domain-containing protein" evidence="3">
    <location>
        <begin position="26"/>
        <end position="529"/>
    </location>
</feature>
<dbReference type="Pfam" id="PF13205">
    <property type="entry name" value="Big_5"/>
    <property type="match status" value="1"/>
</dbReference>
<dbReference type="RefSeq" id="WP_190277385.1">
    <property type="nucleotide sequence ID" value="NZ_VWSH01000003.1"/>
</dbReference>
<feature type="domain" description="SbsA Ig-like" evidence="4">
    <location>
        <begin position="34"/>
        <end position="134"/>
    </location>
</feature>
<proteinExistence type="predicted"/>
<comment type="caution">
    <text evidence="5">The sequence shown here is derived from an EMBL/GenBank/DDBJ whole genome shotgun (WGS) entry which is preliminary data.</text>
</comment>
<feature type="signal peptide" evidence="3">
    <location>
        <begin position="1"/>
        <end position="25"/>
    </location>
</feature>
<dbReference type="Proteomes" id="UP000323632">
    <property type="component" value="Unassembled WGS sequence"/>
</dbReference>
<accession>A0A5M6CEB9</accession>
<feature type="compositionally biased region" description="Basic and acidic residues" evidence="2">
    <location>
        <begin position="507"/>
        <end position="529"/>
    </location>
</feature>
<feature type="region of interest" description="Disordered" evidence="2">
    <location>
        <begin position="497"/>
        <end position="529"/>
    </location>
</feature>
<dbReference type="AlphaFoldDB" id="A0A5M6CEB9"/>
<evidence type="ECO:0000313" key="5">
    <source>
        <dbReference type="EMBL" id="KAA5533441.1"/>
    </source>
</evidence>
<dbReference type="EMBL" id="VWSH01000003">
    <property type="protein sequence ID" value="KAA5533441.1"/>
    <property type="molecule type" value="Genomic_DNA"/>
</dbReference>
<evidence type="ECO:0000256" key="1">
    <source>
        <dbReference type="ARBA" id="ARBA00022729"/>
    </source>
</evidence>
<dbReference type="InterPro" id="IPR032812">
    <property type="entry name" value="SbsA_Ig"/>
</dbReference>
<gene>
    <name evidence="5" type="ORF">F0919_12945</name>
</gene>